<dbReference type="Proteomes" id="UP000681075">
    <property type="component" value="Unassembled WGS sequence"/>
</dbReference>
<dbReference type="PANTHER" id="PTHR36306:SF1">
    <property type="entry name" value="ALPHA-AMYLASE-RELATED"/>
    <property type="match status" value="1"/>
</dbReference>
<dbReference type="CDD" id="cd10794">
    <property type="entry name" value="GH57N_PfGalA_like"/>
    <property type="match status" value="1"/>
</dbReference>
<dbReference type="Pfam" id="PF03065">
    <property type="entry name" value="Glyco_hydro_57"/>
    <property type="match status" value="1"/>
</dbReference>
<protein>
    <submittedName>
        <fullName evidence="4">Glycoside hydrolase</fullName>
    </submittedName>
</protein>
<dbReference type="InterPro" id="IPR011330">
    <property type="entry name" value="Glyco_hydro/deAcase_b/a-brl"/>
</dbReference>
<comment type="similarity">
    <text evidence="1">Belongs to the glycosyl hydrolase 57 family.</text>
</comment>
<dbReference type="InterPro" id="IPR052046">
    <property type="entry name" value="GH57_Enzymes"/>
</dbReference>
<name>A0A8S8XHL8_9PROT</name>
<keyword evidence="4" id="KW-0378">Hydrolase</keyword>
<sequence length="652" mass="71934">MTRFYAFFHCNLLFSSIPEEQRAAVVRNCYWPMLRLADRPGIRIGIEAPASTLEFAAAADPTWLEALQEGLDRGRVELIGSGYVQAIGPLLPAAANRLNLAFGQRRYEQLLGRRPTVALINEQCFAAGLVPLYREAGFDALIMEWENARLAAPETHPHRWSAARVAAPDGSTMRVLWHQTLISQQMQRAAHGETSLDEFFASLARRRNDASADPIVALYGGDAEIFDFRPGRFVTEPERNARSEWDVLGDAFERALREPGAQFVHASELASQTPADAPIVATQSAAHPIATKKQFKYNVVRWAASGRNSLGINTRCARLSLAIGATPDDETARALCLAWASDARTHITLPRWQAHEEALAALEQRFAPALPVAPQIRGTGAAKRPTPEQRFVQVETDAISMTLNLRRGLSIERAAPRGDNESWCGTVAHGYFDDIAIGADWYTGNLVFRAPLKHQVTDLEPAEPVPVEDPAGQWTGFEARIDSPLGPIWKRVVARHDRPTIEITTRLDWAELPRGSLRLGHLTLDPRAFDAGKLAYATHNGGEQAERFLMNGVPFDHGAAVSHLVTATTALGATEGAFWFDDGTRRLTMRCDRNYAALVPMIAWHPTDHGYLCRAWWSAQELDDTAIERGPLPAAEVPLAFRFELAFGPAGT</sequence>
<gene>
    <name evidence="4" type="ORF">TMPK1_37090</name>
</gene>
<evidence type="ECO:0000313" key="4">
    <source>
        <dbReference type="EMBL" id="GIL41472.1"/>
    </source>
</evidence>
<evidence type="ECO:0000259" key="3">
    <source>
        <dbReference type="Pfam" id="PF03065"/>
    </source>
</evidence>
<evidence type="ECO:0000256" key="1">
    <source>
        <dbReference type="ARBA" id="ARBA00006821"/>
    </source>
</evidence>
<dbReference type="AlphaFoldDB" id="A0A8S8XHL8"/>
<keyword evidence="2" id="KW-0119">Carbohydrate metabolism</keyword>
<evidence type="ECO:0000256" key="2">
    <source>
        <dbReference type="ARBA" id="ARBA00023277"/>
    </source>
</evidence>
<dbReference type="GO" id="GO:0016787">
    <property type="term" value="F:hydrolase activity"/>
    <property type="evidence" value="ECO:0007669"/>
    <property type="project" value="UniProtKB-KW"/>
</dbReference>
<evidence type="ECO:0000313" key="5">
    <source>
        <dbReference type="Proteomes" id="UP000681075"/>
    </source>
</evidence>
<dbReference type="PANTHER" id="PTHR36306">
    <property type="entry name" value="ALPHA-AMYLASE-RELATED-RELATED"/>
    <property type="match status" value="1"/>
</dbReference>
<dbReference type="GO" id="GO:0005975">
    <property type="term" value="P:carbohydrate metabolic process"/>
    <property type="evidence" value="ECO:0007669"/>
    <property type="project" value="InterPro"/>
</dbReference>
<keyword evidence="5" id="KW-1185">Reference proteome</keyword>
<dbReference type="EMBL" id="BOPV01000001">
    <property type="protein sequence ID" value="GIL41472.1"/>
    <property type="molecule type" value="Genomic_DNA"/>
</dbReference>
<organism evidence="4 5">
    <name type="scientific">Roseiterribacter gracilis</name>
    <dbReference type="NCBI Taxonomy" id="2812848"/>
    <lineage>
        <taxon>Bacteria</taxon>
        <taxon>Pseudomonadati</taxon>
        <taxon>Pseudomonadota</taxon>
        <taxon>Alphaproteobacteria</taxon>
        <taxon>Rhodospirillales</taxon>
        <taxon>Roseiterribacteraceae</taxon>
        <taxon>Roseiterribacter</taxon>
    </lineage>
</organism>
<comment type="caution">
    <text evidence="4">The sequence shown here is derived from an EMBL/GenBank/DDBJ whole genome shotgun (WGS) entry which is preliminary data.</text>
</comment>
<dbReference type="SUPFAM" id="SSF88713">
    <property type="entry name" value="Glycoside hydrolase/deacetylase"/>
    <property type="match status" value="1"/>
</dbReference>
<dbReference type="Gene3D" id="3.20.110.20">
    <property type="match status" value="1"/>
</dbReference>
<accession>A0A8S8XHL8</accession>
<reference evidence="4" key="1">
    <citation type="submission" date="2021-02" db="EMBL/GenBank/DDBJ databases">
        <title>Genome sequence of Rhodospirillales sp. strain TMPK1 isolated from soil.</title>
        <authorList>
            <person name="Nakai R."/>
            <person name="Kusada H."/>
            <person name="Tamaki H."/>
        </authorList>
    </citation>
    <scope>NUCLEOTIDE SEQUENCE</scope>
    <source>
        <strain evidence="4">TMPK1</strain>
    </source>
</reference>
<feature type="domain" description="Glycoside hydrolase family 57 N-terminal" evidence="3">
    <location>
        <begin position="51"/>
        <end position="273"/>
    </location>
</feature>
<dbReference type="InterPro" id="IPR004300">
    <property type="entry name" value="Glyco_hydro_57_N"/>
</dbReference>
<proteinExistence type="inferred from homology"/>
<dbReference type="RefSeq" id="WP_420244958.1">
    <property type="nucleotide sequence ID" value="NZ_BOPV01000001.1"/>
</dbReference>